<dbReference type="AlphaFoldDB" id="A0A1J1IX00"/>
<dbReference type="Proteomes" id="UP000183832">
    <property type="component" value="Unassembled WGS sequence"/>
</dbReference>
<protein>
    <submittedName>
        <fullName evidence="1">CLUMA_CG016854, isoform A</fullName>
    </submittedName>
</protein>
<sequence length="103" mass="12255">MELLRLQSITQSEILNQIQVKAEAGHVFVLYIFQLNNLLNRKQTIVLKRRPQEVLVNRFWLHQLDCFKHLTIKEIEVQVFSKLLQEVTQLSTSDYDDWKSTVD</sequence>
<proteinExistence type="predicted"/>
<gene>
    <name evidence="1" type="ORF">CLUMA_CG016854</name>
</gene>
<evidence type="ECO:0000313" key="2">
    <source>
        <dbReference type="Proteomes" id="UP000183832"/>
    </source>
</evidence>
<accession>A0A1J1IX00</accession>
<dbReference type="EMBL" id="CVRI01000059">
    <property type="protein sequence ID" value="CRL03081.1"/>
    <property type="molecule type" value="Genomic_DNA"/>
</dbReference>
<name>A0A1J1IX00_9DIPT</name>
<evidence type="ECO:0000313" key="1">
    <source>
        <dbReference type="EMBL" id="CRL03081.1"/>
    </source>
</evidence>
<reference evidence="1 2" key="1">
    <citation type="submission" date="2015-04" db="EMBL/GenBank/DDBJ databases">
        <authorList>
            <person name="Syromyatnikov M.Y."/>
            <person name="Popov V.N."/>
        </authorList>
    </citation>
    <scope>NUCLEOTIDE SEQUENCE [LARGE SCALE GENOMIC DNA]</scope>
</reference>
<organism evidence="1 2">
    <name type="scientific">Clunio marinus</name>
    <dbReference type="NCBI Taxonomy" id="568069"/>
    <lineage>
        <taxon>Eukaryota</taxon>
        <taxon>Metazoa</taxon>
        <taxon>Ecdysozoa</taxon>
        <taxon>Arthropoda</taxon>
        <taxon>Hexapoda</taxon>
        <taxon>Insecta</taxon>
        <taxon>Pterygota</taxon>
        <taxon>Neoptera</taxon>
        <taxon>Endopterygota</taxon>
        <taxon>Diptera</taxon>
        <taxon>Nematocera</taxon>
        <taxon>Chironomoidea</taxon>
        <taxon>Chironomidae</taxon>
        <taxon>Clunio</taxon>
    </lineage>
</organism>
<keyword evidence="2" id="KW-1185">Reference proteome</keyword>